<evidence type="ECO:0000313" key="4">
    <source>
        <dbReference type="EMBL" id="GBG61911.1"/>
    </source>
</evidence>
<protein>
    <recommendedName>
        <fullName evidence="3">14-3-3 domain-containing protein</fullName>
    </recommendedName>
</protein>
<dbReference type="PANTHER" id="PTHR18860">
    <property type="entry name" value="14-3-3 PROTEIN"/>
    <property type="match status" value="1"/>
</dbReference>
<reference evidence="4 5" key="1">
    <citation type="journal article" date="2018" name="Cell">
        <title>The Chara Genome: Secondary Complexity and Implications for Plant Terrestrialization.</title>
        <authorList>
            <person name="Nishiyama T."/>
            <person name="Sakayama H."/>
            <person name="Vries J.D."/>
            <person name="Buschmann H."/>
            <person name="Saint-Marcoux D."/>
            <person name="Ullrich K.K."/>
            <person name="Haas F.B."/>
            <person name="Vanderstraeten L."/>
            <person name="Becker D."/>
            <person name="Lang D."/>
            <person name="Vosolsobe S."/>
            <person name="Rombauts S."/>
            <person name="Wilhelmsson P.K.I."/>
            <person name="Janitza P."/>
            <person name="Kern R."/>
            <person name="Heyl A."/>
            <person name="Rumpler F."/>
            <person name="Villalobos L.I.A.C."/>
            <person name="Clay J.M."/>
            <person name="Skokan R."/>
            <person name="Toyoda A."/>
            <person name="Suzuki Y."/>
            <person name="Kagoshima H."/>
            <person name="Schijlen E."/>
            <person name="Tajeshwar N."/>
            <person name="Catarino B."/>
            <person name="Hetherington A.J."/>
            <person name="Saltykova A."/>
            <person name="Bonnot C."/>
            <person name="Breuninger H."/>
            <person name="Symeonidi A."/>
            <person name="Radhakrishnan G.V."/>
            <person name="Van Nieuwerburgh F."/>
            <person name="Deforce D."/>
            <person name="Chang C."/>
            <person name="Karol K.G."/>
            <person name="Hedrich R."/>
            <person name="Ulvskov P."/>
            <person name="Glockner G."/>
            <person name="Delwiche C.F."/>
            <person name="Petrasek J."/>
            <person name="Van de Peer Y."/>
            <person name="Friml J."/>
            <person name="Beilby M."/>
            <person name="Dolan L."/>
            <person name="Kohara Y."/>
            <person name="Sugano S."/>
            <person name="Fujiyama A."/>
            <person name="Delaux P.-M."/>
            <person name="Quint M."/>
            <person name="TheiBen G."/>
            <person name="Hagemann M."/>
            <person name="Harholt J."/>
            <person name="Dunand C."/>
            <person name="Zachgo S."/>
            <person name="Langdale J."/>
            <person name="Maumus F."/>
            <person name="Straeten D.V.D."/>
            <person name="Gould S.B."/>
            <person name="Rensing S.A."/>
        </authorList>
    </citation>
    <scope>NUCLEOTIDE SEQUENCE [LARGE SCALE GENOMIC DNA]</scope>
    <source>
        <strain evidence="4 5">S276</strain>
    </source>
</reference>
<gene>
    <name evidence="4" type="ORF">CBR_g26075</name>
</gene>
<dbReference type="InterPro" id="IPR036815">
    <property type="entry name" value="14-3-3_dom_sf"/>
</dbReference>
<feature type="compositionally biased region" description="Acidic residues" evidence="2">
    <location>
        <begin position="230"/>
        <end position="266"/>
    </location>
</feature>
<dbReference type="OrthoDB" id="10260625at2759"/>
<feature type="region of interest" description="Disordered" evidence="2">
    <location>
        <begin position="458"/>
        <end position="480"/>
    </location>
</feature>
<evidence type="ECO:0000256" key="2">
    <source>
        <dbReference type="SAM" id="MobiDB-lite"/>
    </source>
</evidence>
<dbReference type="AlphaFoldDB" id="A0A388JVS9"/>
<comment type="caution">
    <text evidence="4">The sequence shown here is derived from an EMBL/GenBank/DDBJ whole genome shotgun (WGS) entry which is preliminary data.</text>
</comment>
<name>A0A388JVS9_CHABU</name>
<comment type="similarity">
    <text evidence="1">Belongs to the 14-3-3 family.</text>
</comment>
<dbReference type="Pfam" id="PF00244">
    <property type="entry name" value="14-3-3"/>
    <property type="match status" value="1"/>
</dbReference>
<dbReference type="Gene3D" id="3.80.10.10">
    <property type="entry name" value="Ribonuclease Inhibitor"/>
    <property type="match status" value="2"/>
</dbReference>
<evidence type="ECO:0000256" key="1">
    <source>
        <dbReference type="ARBA" id="ARBA00006141"/>
    </source>
</evidence>
<dbReference type="EMBL" id="BFEA01000024">
    <property type="protein sequence ID" value="GBG61911.1"/>
    <property type="molecule type" value="Genomic_DNA"/>
</dbReference>
<dbReference type="SUPFAM" id="SSF52047">
    <property type="entry name" value="RNI-like"/>
    <property type="match status" value="1"/>
</dbReference>
<dbReference type="InterPro" id="IPR023410">
    <property type="entry name" value="14-3-3_domain"/>
</dbReference>
<evidence type="ECO:0000259" key="3">
    <source>
        <dbReference type="SMART" id="SM00101"/>
    </source>
</evidence>
<dbReference type="Pfam" id="PF13516">
    <property type="entry name" value="LRR_6"/>
    <property type="match status" value="3"/>
</dbReference>
<feature type="region of interest" description="Disordered" evidence="2">
    <location>
        <begin position="113"/>
        <end position="280"/>
    </location>
</feature>
<evidence type="ECO:0000313" key="5">
    <source>
        <dbReference type="Proteomes" id="UP000265515"/>
    </source>
</evidence>
<dbReference type="Gene3D" id="1.20.190.20">
    <property type="entry name" value="14-3-3 domain"/>
    <property type="match status" value="1"/>
</dbReference>
<sequence length="792" mass="87154">MPYWLASVVTTNGLSGSGSFKTSCERCKLGSVKYRVMKQQEKELLAHQRLEWKKREFKAQNSISFAASNSPQIAADPNQMQVDPSTLIRPWSGNAVEGRSKLLSAFMSTSNMVGEGAHMTEGSESTTGKDEGTNRKGGKRGKRRKRRKRRRKLKDDVSLSTGTQRGSSEGEGTSTADDGGENRIASRKAVNAPIPGRDHALMSTLYKSSTRRRGKISRGPDGHLVLQDTDGSDDDEDDDDDGEKGGQGDEDDGEDGGSDDDEDEIERVEGDGGLWTPMDWSGVGSRDRWVDATGDKFIPAGSVREDTLSGEIAYRKKCLELKVVPLSRVLGQINSQVANLSHCALGRRNGAALAWCLRVNRLVRSLDLEDNNLDEHCARMFVVALARNHTVTDLDVSRNPIGPRGAKTIATLLDCSFTWTQSSTPATTTGLSPDLVELLTDLEASLAFSSGGKEYVAESKEGPRSRRAIGSLQRTRSAKSQRRVVTPRDTVFGLPHRPWLRRLVLCKCEIEDEGTVAIAAALSGGSQTLQELELWGNRIGDLGGCAMGEMLRTNRTLQILDLSWNMLKESVYMAKLAEQAERYDEMVDPVKKVAKLDVETEGNKGSEQNVKRIQEYRHEVEQELSSIGNDILNVIDENLIPSSDTGESKVFYFKMKGDCYRYVAEFKSGNERKEAAENSLIAYTSASEIANGRSCPHASHSSWIGAELLGVFFYEILNSPERDCHLLKQAFDEAIAELDTLSEESYKDSTLIMQLLRDNLTLWASDLQDDGGDDVPKGDDGTTAEEAEGEDH</sequence>
<feature type="compositionally biased region" description="Polar residues" evidence="2">
    <location>
        <begin position="158"/>
        <end position="176"/>
    </location>
</feature>
<dbReference type="Proteomes" id="UP000265515">
    <property type="component" value="Unassembled WGS sequence"/>
</dbReference>
<dbReference type="InterPro" id="IPR000308">
    <property type="entry name" value="14-3-3"/>
</dbReference>
<proteinExistence type="inferred from homology"/>
<feature type="compositionally biased region" description="Basic residues" evidence="2">
    <location>
        <begin position="136"/>
        <end position="152"/>
    </location>
</feature>
<feature type="domain" description="14-3-3" evidence="3">
    <location>
        <begin position="568"/>
        <end position="777"/>
    </location>
</feature>
<dbReference type="STRING" id="69332.A0A388JVS9"/>
<dbReference type="SMART" id="SM00101">
    <property type="entry name" value="14_3_3"/>
    <property type="match status" value="1"/>
</dbReference>
<dbReference type="InterPro" id="IPR032675">
    <property type="entry name" value="LRR_dom_sf"/>
</dbReference>
<dbReference type="InterPro" id="IPR001611">
    <property type="entry name" value="Leu-rich_rpt"/>
</dbReference>
<organism evidence="4 5">
    <name type="scientific">Chara braunii</name>
    <name type="common">Braun's stonewort</name>
    <dbReference type="NCBI Taxonomy" id="69332"/>
    <lineage>
        <taxon>Eukaryota</taxon>
        <taxon>Viridiplantae</taxon>
        <taxon>Streptophyta</taxon>
        <taxon>Charophyceae</taxon>
        <taxon>Charales</taxon>
        <taxon>Characeae</taxon>
        <taxon>Chara</taxon>
    </lineage>
</organism>
<accession>A0A388JVS9</accession>
<dbReference type="Gramene" id="GBG61911">
    <property type="protein sequence ID" value="GBG61911"/>
    <property type="gene ID" value="CBR_g26075"/>
</dbReference>
<dbReference type="SUPFAM" id="SSF48445">
    <property type="entry name" value="14-3-3 protein"/>
    <property type="match status" value="1"/>
</dbReference>
<dbReference type="PRINTS" id="PR00305">
    <property type="entry name" value="1433ZETA"/>
</dbReference>
<feature type="region of interest" description="Disordered" evidence="2">
    <location>
        <begin position="767"/>
        <end position="792"/>
    </location>
</feature>
<keyword evidence="5" id="KW-1185">Reference proteome</keyword>
<dbReference type="InterPro" id="IPR023409">
    <property type="entry name" value="14-3-3_CS"/>
</dbReference>
<feature type="compositionally biased region" description="Acidic residues" evidence="2">
    <location>
        <begin position="782"/>
        <end position="792"/>
    </location>
</feature>
<dbReference type="SMART" id="SM00368">
    <property type="entry name" value="LRR_RI"/>
    <property type="match status" value="4"/>
</dbReference>
<dbReference type="PROSITE" id="PS00797">
    <property type="entry name" value="1433_2"/>
    <property type="match status" value="1"/>
</dbReference>